<reference evidence="3" key="1">
    <citation type="journal article" date="2019" name="Int. J. Syst. Evol. Microbiol.">
        <title>The Global Catalogue of Microorganisms (GCM) 10K type strain sequencing project: providing services to taxonomists for standard genome sequencing and annotation.</title>
        <authorList>
            <consortium name="The Broad Institute Genomics Platform"/>
            <consortium name="The Broad Institute Genome Sequencing Center for Infectious Disease"/>
            <person name="Wu L."/>
            <person name="Ma J."/>
        </authorList>
    </citation>
    <scope>NUCLEOTIDE SEQUENCE [LARGE SCALE GENOMIC DNA]</scope>
    <source>
        <strain evidence="3">KCTC 62164</strain>
    </source>
</reference>
<organism evidence="2 3">
    <name type="scientific">Kordiimonas pumila</name>
    <dbReference type="NCBI Taxonomy" id="2161677"/>
    <lineage>
        <taxon>Bacteria</taxon>
        <taxon>Pseudomonadati</taxon>
        <taxon>Pseudomonadota</taxon>
        <taxon>Alphaproteobacteria</taxon>
        <taxon>Kordiimonadales</taxon>
        <taxon>Kordiimonadaceae</taxon>
        <taxon>Kordiimonas</taxon>
    </lineage>
</organism>
<evidence type="ECO:0008006" key="4">
    <source>
        <dbReference type="Google" id="ProtNLM"/>
    </source>
</evidence>
<evidence type="ECO:0000313" key="3">
    <source>
        <dbReference type="Proteomes" id="UP001595444"/>
    </source>
</evidence>
<dbReference type="EMBL" id="JBHRSL010000010">
    <property type="protein sequence ID" value="MFC3052343.1"/>
    <property type="molecule type" value="Genomic_DNA"/>
</dbReference>
<proteinExistence type="predicted"/>
<dbReference type="Proteomes" id="UP001595444">
    <property type="component" value="Unassembled WGS sequence"/>
</dbReference>
<sequence>MMTNQPVKITKPGRYEDRRITAIAGLLVAAIGSKAFAFTAPASGDLGYEFYDIVVEQGIQGPIGFGVATVAIIFGLYGFAQRNWYMGLGGLAGTTAMVAGDSIVTGVGFTI</sequence>
<comment type="caution">
    <text evidence="2">The sequence shown here is derived from an EMBL/GenBank/DDBJ whole genome shotgun (WGS) entry which is preliminary data.</text>
</comment>
<keyword evidence="1" id="KW-0812">Transmembrane</keyword>
<dbReference type="RefSeq" id="WP_194213991.1">
    <property type="nucleotide sequence ID" value="NZ_CP061205.1"/>
</dbReference>
<evidence type="ECO:0000313" key="2">
    <source>
        <dbReference type="EMBL" id="MFC3052343.1"/>
    </source>
</evidence>
<evidence type="ECO:0000256" key="1">
    <source>
        <dbReference type="SAM" id="Phobius"/>
    </source>
</evidence>
<keyword evidence="1" id="KW-1133">Transmembrane helix</keyword>
<gene>
    <name evidence="2" type="ORF">ACFOKA_10555</name>
</gene>
<feature type="transmembrane region" description="Helical" evidence="1">
    <location>
        <begin position="61"/>
        <end position="80"/>
    </location>
</feature>
<accession>A0ABV7D583</accession>
<name>A0ABV7D583_9PROT</name>
<protein>
    <recommendedName>
        <fullName evidence="4">Conjugal transfer protein TrbC</fullName>
    </recommendedName>
</protein>
<keyword evidence="1" id="KW-0472">Membrane</keyword>
<keyword evidence="3" id="KW-1185">Reference proteome</keyword>